<dbReference type="Proteomes" id="UP001152320">
    <property type="component" value="Chromosome 18"/>
</dbReference>
<dbReference type="InterPro" id="IPR003173">
    <property type="entry name" value="PC4_C"/>
</dbReference>
<dbReference type="GO" id="GO:0003713">
    <property type="term" value="F:transcription coactivator activity"/>
    <property type="evidence" value="ECO:0007669"/>
    <property type="project" value="InterPro"/>
</dbReference>
<evidence type="ECO:0000313" key="9">
    <source>
        <dbReference type="Proteomes" id="UP001152320"/>
    </source>
</evidence>
<dbReference type="GO" id="GO:0060261">
    <property type="term" value="P:positive regulation of transcription initiation by RNA polymerase II"/>
    <property type="evidence" value="ECO:0007669"/>
    <property type="project" value="InterPro"/>
</dbReference>
<keyword evidence="6" id="KW-0539">Nucleus</keyword>
<evidence type="ECO:0000256" key="5">
    <source>
        <dbReference type="ARBA" id="ARBA00023163"/>
    </source>
</evidence>
<keyword evidence="5" id="KW-0804">Transcription</keyword>
<keyword evidence="9" id="KW-1185">Reference proteome</keyword>
<name>A0A9Q0YLR4_HOLLE</name>
<dbReference type="OrthoDB" id="2505440at2759"/>
<comment type="subcellular location">
    <subcellularLocation>
        <location evidence="1">Nucleus</location>
    </subcellularLocation>
</comment>
<evidence type="ECO:0000313" key="8">
    <source>
        <dbReference type="EMBL" id="KAJ8024850.1"/>
    </source>
</evidence>
<dbReference type="Pfam" id="PF02229">
    <property type="entry name" value="PC4"/>
    <property type="match status" value="1"/>
</dbReference>
<dbReference type="SUPFAM" id="SSF54447">
    <property type="entry name" value="ssDNA-binding transcriptional regulator domain"/>
    <property type="match status" value="1"/>
</dbReference>
<evidence type="ECO:0000256" key="4">
    <source>
        <dbReference type="ARBA" id="ARBA00023125"/>
    </source>
</evidence>
<gene>
    <name evidence="8" type="ORF">HOLleu_34883</name>
</gene>
<dbReference type="InterPro" id="IPR009044">
    <property type="entry name" value="ssDNA-bd_transcriptional_reg"/>
</dbReference>
<dbReference type="PANTHER" id="PTHR13215">
    <property type="entry name" value="RNA POLYMERASE II TRANSCRIPTIONAL COACTIVATOR"/>
    <property type="match status" value="1"/>
</dbReference>
<proteinExistence type="inferred from homology"/>
<accession>A0A9Q0YLR4</accession>
<dbReference type="Gene3D" id="2.30.31.10">
    <property type="entry name" value="Transcriptional Coactivator Pc4, Chain A"/>
    <property type="match status" value="1"/>
</dbReference>
<feature type="domain" description="Transcriptional coactivator p15 (PC4) C-terminal" evidence="7">
    <location>
        <begin position="137"/>
        <end position="187"/>
    </location>
</feature>
<evidence type="ECO:0000256" key="6">
    <source>
        <dbReference type="ARBA" id="ARBA00023242"/>
    </source>
</evidence>
<protein>
    <submittedName>
        <fullName evidence="8">Activated RNA polymerase II transcriptional coactivator p15</fullName>
    </submittedName>
</protein>
<comment type="caution">
    <text evidence="8">The sequence shown here is derived from an EMBL/GenBank/DDBJ whole genome shotgun (WGS) entry which is preliminary data.</text>
</comment>
<reference evidence="8" key="1">
    <citation type="submission" date="2021-10" db="EMBL/GenBank/DDBJ databases">
        <title>Tropical sea cucumber genome reveals ecological adaptation and Cuvierian tubules defense mechanism.</title>
        <authorList>
            <person name="Chen T."/>
        </authorList>
    </citation>
    <scope>NUCLEOTIDE SEQUENCE</scope>
    <source>
        <strain evidence="8">Nanhai2018</strain>
        <tissue evidence="8">Muscle</tissue>
    </source>
</reference>
<evidence type="ECO:0000256" key="3">
    <source>
        <dbReference type="ARBA" id="ARBA00023015"/>
    </source>
</evidence>
<keyword evidence="3" id="KW-0805">Transcription regulation</keyword>
<comment type="similarity">
    <text evidence="2">Belongs to the transcriptional coactivator PC4 family.</text>
</comment>
<keyword evidence="4" id="KW-0238">DNA-binding</keyword>
<dbReference type="AlphaFoldDB" id="A0A9Q0YLR4"/>
<evidence type="ECO:0000259" key="7">
    <source>
        <dbReference type="Pfam" id="PF02229"/>
    </source>
</evidence>
<sequence>MYPFMIGIWKGERGGVEDVTEADFSHNVTFEPHTRFQLIREARSKYNADVTLEIRRSHAIKKKKNSFRAKLRVNEHLLLQKLKSTLSEEDKLFYGYFEDYIEIGEIMGDLPTKGPQILKKRQHMQDDTEGGNEMRLPIGNDRYVTVNVFKGKLYIHIRESFFNQAGRMLPTSKGIALTPQQWFKLTEMKSTIDYAIVEMQPMDAKRPTLAERRHAPPLKFQAFDEAGCIPQHPDGTSNNTK</sequence>
<dbReference type="InterPro" id="IPR045125">
    <property type="entry name" value="Sub1/Tcp4-like"/>
</dbReference>
<evidence type="ECO:0000256" key="2">
    <source>
        <dbReference type="ARBA" id="ARBA00009001"/>
    </source>
</evidence>
<evidence type="ECO:0000256" key="1">
    <source>
        <dbReference type="ARBA" id="ARBA00004123"/>
    </source>
</evidence>
<dbReference type="EMBL" id="JAIZAY010000018">
    <property type="protein sequence ID" value="KAJ8024850.1"/>
    <property type="molecule type" value="Genomic_DNA"/>
</dbReference>
<organism evidence="8 9">
    <name type="scientific">Holothuria leucospilota</name>
    <name type="common">Black long sea cucumber</name>
    <name type="synonym">Mertensiothuria leucospilota</name>
    <dbReference type="NCBI Taxonomy" id="206669"/>
    <lineage>
        <taxon>Eukaryota</taxon>
        <taxon>Metazoa</taxon>
        <taxon>Echinodermata</taxon>
        <taxon>Eleutherozoa</taxon>
        <taxon>Echinozoa</taxon>
        <taxon>Holothuroidea</taxon>
        <taxon>Aspidochirotacea</taxon>
        <taxon>Aspidochirotida</taxon>
        <taxon>Holothuriidae</taxon>
        <taxon>Holothuria</taxon>
    </lineage>
</organism>
<dbReference type="GO" id="GO:0003677">
    <property type="term" value="F:DNA binding"/>
    <property type="evidence" value="ECO:0007669"/>
    <property type="project" value="UniProtKB-KW"/>
</dbReference>
<dbReference type="GO" id="GO:0005634">
    <property type="term" value="C:nucleus"/>
    <property type="evidence" value="ECO:0007669"/>
    <property type="project" value="UniProtKB-SubCell"/>
</dbReference>